<protein>
    <recommendedName>
        <fullName evidence="3">PhoD-like phosphatase metallophosphatase domain-containing protein</fullName>
    </recommendedName>
</protein>
<dbReference type="SUPFAM" id="SSF56300">
    <property type="entry name" value="Metallo-dependent phosphatases"/>
    <property type="match status" value="1"/>
</dbReference>
<dbReference type="CDD" id="cd07389">
    <property type="entry name" value="MPP_PhoD"/>
    <property type="match status" value="1"/>
</dbReference>
<evidence type="ECO:0000313" key="4">
    <source>
        <dbReference type="EMBL" id="CAD9705336.1"/>
    </source>
</evidence>
<keyword evidence="1" id="KW-0472">Membrane</keyword>
<evidence type="ECO:0000256" key="1">
    <source>
        <dbReference type="SAM" id="Phobius"/>
    </source>
</evidence>
<feature type="transmembrane region" description="Helical" evidence="1">
    <location>
        <begin position="408"/>
        <end position="429"/>
    </location>
</feature>
<keyword evidence="1" id="KW-1133">Transmembrane helix</keyword>
<name>A0A7S2SNK6_9STRA</name>
<keyword evidence="2" id="KW-0732">Signal</keyword>
<keyword evidence="1" id="KW-0812">Transmembrane</keyword>
<feature type="chain" id="PRO_5035593558" description="PhoD-like phosphatase metallophosphatase domain-containing protein" evidence="2">
    <location>
        <begin position="20"/>
        <end position="443"/>
    </location>
</feature>
<evidence type="ECO:0000256" key="2">
    <source>
        <dbReference type="SAM" id="SignalP"/>
    </source>
</evidence>
<gene>
    <name evidence="4" type="ORF">QSP1433_LOCUS16199</name>
    <name evidence="5" type="ORF">QSP1433_LOCUS16200</name>
</gene>
<dbReference type="EMBL" id="HBHK01025815">
    <property type="protein sequence ID" value="CAD9705338.1"/>
    <property type="molecule type" value="Transcribed_RNA"/>
</dbReference>
<feature type="domain" description="PhoD-like phosphatase metallophosphatase" evidence="3">
    <location>
        <begin position="44"/>
        <end position="316"/>
    </location>
</feature>
<sequence>MKSACIVLLVGWCMGGAVQDSDLKDVRLDKIGFGSCNRQWLDQSVWERVREYDPDVWITAGDAYYTTKLSREHGKQSLEAIRAAQKTALASKPFREMLAGLRAPMIGTYDDHDRGVNDGGGLPGGFTRKGVFDRDERKDLFLDFLKVAKDDPRRSRDGVYASHTYGSGRQKLKVIVLDVRHGRSPYVIPSVATLFPPAAALIRLFTAMVGLVDVHNGKMMSETQWSWLSQQLDHSVQSDIAINIIVSSVQVFTSNPLVESWGHFPKERNRLVELLQAKDPQGLIVLSGDVHVGEIIALGPGLPPVEFTSSGITHDCSDGGIPKSICKLSWALFPQHQHGPAQESFFPYKNFGTIDVDWKATDSGCPSVTISIRDEKGRVALKRIRDTCNSVLPPKGSFQLPWAFQSRAWRIFWVTSFSVSLLALGILVFRRMRPSKPAKTKNH</sequence>
<organism evidence="5">
    <name type="scientific">Mucochytrium quahogii</name>
    <dbReference type="NCBI Taxonomy" id="96639"/>
    <lineage>
        <taxon>Eukaryota</taxon>
        <taxon>Sar</taxon>
        <taxon>Stramenopiles</taxon>
        <taxon>Bigyra</taxon>
        <taxon>Labyrinthulomycetes</taxon>
        <taxon>Thraustochytrida</taxon>
        <taxon>Thraustochytriidae</taxon>
        <taxon>Mucochytrium</taxon>
    </lineage>
</organism>
<dbReference type="PANTHER" id="PTHR33987:SF1">
    <property type="entry name" value="CALCINEURIN-LIKE METALLO-PHOSPHOESTERASE SUPERFAMILY PROTEIN"/>
    <property type="match status" value="1"/>
</dbReference>
<proteinExistence type="predicted"/>
<evidence type="ECO:0000313" key="5">
    <source>
        <dbReference type="EMBL" id="CAD9705338.1"/>
    </source>
</evidence>
<dbReference type="EMBL" id="HBHK01025814">
    <property type="protein sequence ID" value="CAD9705336.1"/>
    <property type="molecule type" value="Transcribed_RNA"/>
</dbReference>
<accession>A0A7S2SNK6</accession>
<reference evidence="5" key="1">
    <citation type="submission" date="2021-01" db="EMBL/GenBank/DDBJ databases">
        <authorList>
            <person name="Corre E."/>
            <person name="Pelletier E."/>
            <person name="Niang G."/>
            <person name="Scheremetjew M."/>
            <person name="Finn R."/>
            <person name="Kale V."/>
            <person name="Holt S."/>
            <person name="Cochrane G."/>
            <person name="Meng A."/>
            <person name="Brown T."/>
            <person name="Cohen L."/>
        </authorList>
    </citation>
    <scope>NUCLEOTIDE SEQUENCE</scope>
    <source>
        <strain evidence="5">NY070348D</strain>
    </source>
</reference>
<dbReference type="InterPro" id="IPR029052">
    <property type="entry name" value="Metallo-depent_PP-like"/>
</dbReference>
<dbReference type="InterPro" id="IPR038607">
    <property type="entry name" value="PhoD-like_sf"/>
</dbReference>
<dbReference type="PANTHER" id="PTHR33987">
    <property type="entry name" value="CALCINEURIN-LIKE METALLO-PHOSPHOESTERASE SUPERFAMILY PROTEIN"/>
    <property type="match status" value="1"/>
</dbReference>
<evidence type="ECO:0000259" key="3">
    <source>
        <dbReference type="Pfam" id="PF09423"/>
    </source>
</evidence>
<dbReference type="AlphaFoldDB" id="A0A7S2SNK6"/>
<dbReference type="Gene3D" id="3.60.21.70">
    <property type="entry name" value="PhoD-like phosphatase"/>
    <property type="match status" value="1"/>
</dbReference>
<dbReference type="InterPro" id="IPR018946">
    <property type="entry name" value="PhoD-like_MPP"/>
</dbReference>
<feature type="signal peptide" evidence="2">
    <location>
        <begin position="1"/>
        <end position="19"/>
    </location>
</feature>
<dbReference type="Pfam" id="PF09423">
    <property type="entry name" value="PhoD"/>
    <property type="match status" value="1"/>
</dbReference>